<dbReference type="PRINTS" id="PR00080">
    <property type="entry name" value="SDRFAMILY"/>
</dbReference>
<dbReference type="CDD" id="cd05233">
    <property type="entry name" value="SDR_c"/>
    <property type="match status" value="1"/>
</dbReference>
<sequence>MEILLTGACGGLGKALVQQLVNQHPEHLVLWLTDRDDAQLTQFCEQLATGDSKGRLTIRTLALDLCQEDASERLQRWLEGARLTLVFNNAGIASGGAFDALPEAEWQRCLEVNLMAAIRVARSSLPYLGRGSTLINIASMAAIANAPFMAAYNVSKAALLSLSETLRLEWQPKGIQVSVVCPAFFDTPLLDSLNQEGQGVAKVARKMMTKSELSAEDVAGYILKQAQRGEFMILPHGKSRQAWRLKRWLPEQFYKIILKQSFR</sequence>
<dbReference type="PRINTS" id="PR00081">
    <property type="entry name" value="GDHRDH"/>
</dbReference>
<dbReference type="InterPro" id="IPR036291">
    <property type="entry name" value="NAD(P)-bd_dom_sf"/>
</dbReference>
<dbReference type="Pfam" id="PF00106">
    <property type="entry name" value="adh_short"/>
    <property type="match status" value="1"/>
</dbReference>
<comment type="caution">
    <text evidence="5">The sequence shown here is derived from an EMBL/GenBank/DDBJ whole genome shotgun (WGS) entry which is preliminary data.</text>
</comment>
<gene>
    <name evidence="5" type="ORF">FCL42_17540</name>
</gene>
<dbReference type="Gene3D" id="3.40.50.720">
    <property type="entry name" value="NAD(P)-binding Rossmann-like Domain"/>
    <property type="match status" value="1"/>
</dbReference>
<evidence type="ECO:0000256" key="1">
    <source>
        <dbReference type="ARBA" id="ARBA00006484"/>
    </source>
</evidence>
<dbReference type="GO" id="GO:0016491">
    <property type="term" value="F:oxidoreductase activity"/>
    <property type="evidence" value="ECO:0007669"/>
    <property type="project" value="UniProtKB-KW"/>
</dbReference>
<accession>A0A4U1BKB6</accession>
<dbReference type="PANTHER" id="PTHR43391:SF14">
    <property type="entry name" value="DEHYDROGENASE_REDUCTASE SDR FAMILY PROTEIN 7-LIKE"/>
    <property type="match status" value="1"/>
</dbReference>
<keyword evidence="3" id="KW-0560">Oxidoreductase</keyword>
<dbReference type="Proteomes" id="UP000305675">
    <property type="component" value="Unassembled WGS sequence"/>
</dbReference>
<evidence type="ECO:0000313" key="6">
    <source>
        <dbReference type="Proteomes" id="UP000305675"/>
    </source>
</evidence>
<comment type="similarity">
    <text evidence="1 4">Belongs to the short-chain dehydrogenases/reductases (SDR) family.</text>
</comment>
<dbReference type="InterPro" id="IPR020904">
    <property type="entry name" value="Sc_DH/Rdtase_CS"/>
</dbReference>
<organism evidence="5 6">
    <name type="scientific">Ferrimonas aestuarii</name>
    <dbReference type="NCBI Taxonomy" id="2569539"/>
    <lineage>
        <taxon>Bacteria</taxon>
        <taxon>Pseudomonadati</taxon>
        <taxon>Pseudomonadota</taxon>
        <taxon>Gammaproteobacteria</taxon>
        <taxon>Alteromonadales</taxon>
        <taxon>Ferrimonadaceae</taxon>
        <taxon>Ferrimonas</taxon>
    </lineage>
</organism>
<dbReference type="RefSeq" id="WP_136864735.1">
    <property type="nucleotide sequence ID" value="NZ_SWCJ01000018.1"/>
</dbReference>
<keyword evidence="6" id="KW-1185">Reference proteome</keyword>
<dbReference type="SUPFAM" id="SSF51735">
    <property type="entry name" value="NAD(P)-binding Rossmann-fold domains"/>
    <property type="match status" value="1"/>
</dbReference>
<evidence type="ECO:0000256" key="2">
    <source>
        <dbReference type="ARBA" id="ARBA00022857"/>
    </source>
</evidence>
<dbReference type="OrthoDB" id="4690547at2"/>
<evidence type="ECO:0000256" key="4">
    <source>
        <dbReference type="RuleBase" id="RU000363"/>
    </source>
</evidence>
<dbReference type="PROSITE" id="PS00061">
    <property type="entry name" value="ADH_SHORT"/>
    <property type="match status" value="1"/>
</dbReference>
<dbReference type="EMBL" id="SWCJ01000018">
    <property type="protein sequence ID" value="TKB51646.1"/>
    <property type="molecule type" value="Genomic_DNA"/>
</dbReference>
<reference evidence="5 6" key="1">
    <citation type="submission" date="2019-04" db="EMBL/GenBank/DDBJ databases">
        <authorList>
            <person name="Hwang J.C."/>
        </authorList>
    </citation>
    <scope>NUCLEOTIDE SEQUENCE [LARGE SCALE GENOMIC DNA]</scope>
    <source>
        <strain evidence="5 6">IMCC35002</strain>
    </source>
</reference>
<evidence type="ECO:0000256" key="3">
    <source>
        <dbReference type="ARBA" id="ARBA00023002"/>
    </source>
</evidence>
<dbReference type="PANTHER" id="PTHR43391">
    <property type="entry name" value="RETINOL DEHYDROGENASE-RELATED"/>
    <property type="match status" value="1"/>
</dbReference>
<dbReference type="AlphaFoldDB" id="A0A4U1BKB6"/>
<dbReference type="InterPro" id="IPR002347">
    <property type="entry name" value="SDR_fam"/>
</dbReference>
<evidence type="ECO:0000313" key="5">
    <source>
        <dbReference type="EMBL" id="TKB51646.1"/>
    </source>
</evidence>
<name>A0A4U1BKB6_9GAMM</name>
<protein>
    <submittedName>
        <fullName evidence="5">SDR family NAD(P)-dependent oxidoreductase</fullName>
    </submittedName>
</protein>
<keyword evidence="2" id="KW-0521">NADP</keyword>
<proteinExistence type="inferred from homology"/>